<evidence type="ECO:0000256" key="4">
    <source>
        <dbReference type="ARBA" id="ARBA00004406"/>
    </source>
</evidence>
<comment type="function">
    <text evidence="2">May be involved in the metabolism of insect hormones and in the breakdown of synthetic insecticides.</text>
</comment>
<dbReference type="GO" id="GO:0016705">
    <property type="term" value="F:oxidoreductase activity, acting on paired donors, with incorporation or reduction of molecular oxygen"/>
    <property type="evidence" value="ECO:0007669"/>
    <property type="project" value="InterPro"/>
</dbReference>
<dbReference type="PANTHER" id="PTHR24291:SF177">
    <property type="entry name" value="CYTOCHROME P450 4AA1-RELATED"/>
    <property type="match status" value="1"/>
</dbReference>
<dbReference type="InterPro" id="IPR017972">
    <property type="entry name" value="Cyt_P450_CS"/>
</dbReference>
<evidence type="ECO:0000256" key="1">
    <source>
        <dbReference type="ARBA" id="ARBA00001971"/>
    </source>
</evidence>
<keyword evidence="10 12" id="KW-0503">Monooxygenase</keyword>
<keyword evidence="13" id="KW-1133">Transmembrane helix</keyword>
<feature type="binding site" description="axial binding residue" evidence="11">
    <location>
        <position position="526"/>
    </location>
    <ligand>
        <name>heme</name>
        <dbReference type="ChEBI" id="CHEBI:30413"/>
    </ligand>
    <ligandPart>
        <name>Fe</name>
        <dbReference type="ChEBI" id="CHEBI:18248"/>
    </ligandPart>
</feature>
<dbReference type="EMBL" id="JAHWGI010000294">
    <property type="protein sequence ID" value="KAK3912525.1"/>
    <property type="molecule type" value="Genomic_DNA"/>
</dbReference>
<dbReference type="GO" id="GO:0020037">
    <property type="term" value="F:heme binding"/>
    <property type="evidence" value="ECO:0007669"/>
    <property type="project" value="InterPro"/>
</dbReference>
<evidence type="ECO:0000256" key="6">
    <source>
        <dbReference type="ARBA" id="ARBA00022617"/>
    </source>
</evidence>
<comment type="caution">
    <text evidence="14">The sequence shown here is derived from an EMBL/GenBank/DDBJ whole genome shotgun (WGS) entry which is preliminary data.</text>
</comment>
<dbReference type="InterPro" id="IPR001128">
    <property type="entry name" value="Cyt_P450"/>
</dbReference>
<evidence type="ECO:0000256" key="3">
    <source>
        <dbReference type="ARBA" id="ARBA00004174"/>
    </source>
</evidence>
<dbReference type="AlphaFoldDB" id="A0AAE1H2Q6"/>
<keyword evidence="13" id="KW-0472">Membrane</keyword>
<evidence type="ECO:0000313" key="14">
    <source>
        <dbReference type="EMBL" id="KAK3912525.1"/>
    </source>
</evidence>
<feature type="transmembrane region" description="Helical" evidence="13">
    <location>
        <begin position="71"/>
        <end position="89"/>
    </location>
</feature>
<dbReference type="GO" id="GO:0004497">
    <property type="term" value="F:monooxygenase activity"/>
    <property type="evidence" value="ECO:0007669"/>
    <property type="project" value="UniProtKB-KW"/>
</dbReference>
<keyword evidence="15" id="KW-1185">Reference proteome</keyword>
<reference evidence="14" key="1">
    <citation type="submission" date="2021-07" db="EMBL/GenBank/DDBJ databases">
        <authorList>
            <person name="Catto M.A."/>
            <person name="Jacobson A."/>
            <person name="Kennedy G."/>
            <person name="Labadie P."/>
            <person name="Hunt B.G."/>
            <person name="Srinivasan R."/>
        </authorList>
    </citation>
    <scope>NUCLEOTIDE SEQUENCE</scope>
    <source>
        <strain evidence="14">PL_HMW_Pooled</strain>
        <tissue evidence="14">Head</tissue>
    </source>
</reference>
<gene>
    <name evidence="14" type="ORF">KUF71_022096</name>
</gene>
<keyword evidence="7 11" id="KW-0479">Metal-binding</keyword>
<accession>A0AAE1H2Q6</accession>
<evidence type="ECO:0000256" key="11">
    <source>
        <dbReference type="PIRSR" id="PIRSR602403-1"/>
    </source>
</evidence>
<comment type="cofactor">
    <cofactor evidence="1 11">
        <name>heme</name>
        <dbReference type="ChEBI" id="CHEBI:30413"/>
    </cofactor>
</comment>
<dbReference type="GO" id="GO:0005506">
    <property type="term" value="F:iron ion binding"/>
    <property type="evidence" value="ECO:0007669"/>
    <property type="project" value="InterPro"/>
</dbReference>
<evidence type="ECO:0000256" key="7">
    <source>
        <dbReference type="ARBA" id="ARBA00022723"/>
    </source>
</evidence>
<organism evidence="14 15">
    <name type="scientific">Frankliniella fusca</name>
    <dbReference type="NCBI Taxonomy" id="407009"/>
    <lineage>
        <taxon>Eukaryota</taxon>
        <taxon>Metazoa</taxon>
        <taxon>Ecdysozoa</taxon>
        <taxon>Arthropoda</taxon>
        <taxon>Hexapoda</taxon>
        <taxon>Insecta</taxon>
        <taxon>Pterygota</taxon>
        <taxon>Neoptera</taxon>
        <taxon>Paraneoptera</taxon>
        <taxon>Thysanoptera</taxon>
        <taxon>Terebrantia</taxon>
        <taxon>Thripoidea</taxon>
        <taxon>Thripidae</taxon>
        <taxon>Frankliniella</taxon>
    </lineage>
</organism>
<keyword evidence="8 12" id="KW-0560">Oxidoreductase</keyword>
<evidence type="ECO:0000256" key="9">
    <source>
        <dbReference type="ARBA" id="ARBA00023004"/>
    </source>
</evidence>
<reference evidence="14" key="2">
    <citation type="journal article" date="2023" name="BMC Genomics">
        <title>Pest status, molecular evolution, and epigenetic factors derived from the genome assembly of Frankliniella fusca, a thysanopteran phytovirus vector.</title>
        <authorList>
            <person name="Catto M.A."/>
            <person name="Labadie P.E."/>
            <person name="Jacobson A.L."/>
            <person name="Kennedy G.G."/>
            <person name="Srinivasan R."/>
            <person name="Hunt B.G."/>
        </authorList>
    </citation>
    <scope>NUCLEOTIDE SEQUENCE</scope>
    <source>
        <strain evidence="14">PL_HMW_Pooled</strain>
    </source>
</reference>
<evidence type="ECO:0000313" key="15">
    <source>
        <dbReference type="Proteomes" id="UP001219518"/>
    </source>
</evidence>
<comment type="subcellular location">
    <subcellularLocation>
        <location evidence="4">Endoplasmic reticulum membrane</location>
        <topology evidence="4">Peripheral membrane protein</topology>
    </subcellularLocation>
    <subcellularLocation>
        <location evidence="3">Microsome membrane</location>
        <topology evidence="3">Peripheral membrane protein</topology>
    </subcellularLocation>
</comment>
<dbReference type="InterPro" id="IPR050196">
    <property type="entry name" value="Cytochrome_P450_Monoox"/>
</dbReference>
<dbReference type="PROSITE" id="PS00086">
    <property type="entry name" value="CYTOCHROME_P450"/>
    <property type="match status" value="1"/>
</dbReference>
<dbReference type="InterPro" id="IPR036396">
    <property type="entry name" value="Cyt_P450_sf"/>
</dbReference>
<sequence>MLLALHFPRFPSFLPRRPVTLQQTSHLAEMSSWSRWRSWSWCRPGAGGALAAGLLLLAARCCCWARWPALALPVLALLLLALSLVLPAARRLARQHSLTRDIPGPRLEHVLRLVRARRSPARVSDLFHDVAREHQRAGIFKFWSGPVLFVILMRADDIECVLTDRRAAVKSLVYDLIGTLMGEGLLHLSGERWRRRRRIVQPYFSAEVLRGFPEVFHRRAEVLVRLLGEAQARAARAGAPVNVLPYAGQAVTDMVCHTVMASDVDTRAMEEEGIATAMSSGLAIILYRVFNPWFLYDGLFRLSRLHAHFKRSMELFDAFTLRLLSIKRAERQHARQHERPGGDGGDRKKPTFLDVMLDTGAALTDAEVLDEVKGLITAATGGSTDALCFVLLCISLQQDVQDRIVQELTDVFGDDAERAGSMEDLRRLEYLEAVIKETLRMFPSIPQFGRSPSHDIRLPSGHTVPAGAQVFVYTPAVHMSAEHFPQPERFEPSRFLKGSGAGAGAGPGAGRHPFAYLPFGAGAHTCIGQRYALLQIKTTVSALLRRYRLLPADTPRSPATVQDIRTNVLVTQRARGGYWMRLEPRHGPGCTRL</sequence>
<evidence type="ECO:0000256" key="8">
    <source>
        <dbReference type="ARBA" id="ARBA00023002"/>
    </source>
</evidence>
<dbReference type="PRINTS" id="PR00385">
    <property type="entry name" value="P450"/>
</dbReference>
<evidence type="ECO:0000256" key="12">
    <source>
        <dbReference type="RuleBase" id="RU000461"/>
    </source>
</evidence>
<dbReference type="Proteomes" id="UP001219518">
    <property type="component" value="Unassembled WGS sequence"/>
</dbReference>
<protein>
    <submittedName>
        <fullName evidence="14">Cytochrome P450 4V2</fullName>
    </submittedName>
</protein>
<evidence type="ECO:0000256" key="13">
    <source>
        <dbReference type="SAM" id="Phobius"/>
    </source>
</evidence>
<keyword evidence="9 11" id="KW-0408">Iron</keyword>
<dbReference type="PANTHER" id="PTHR24291">
    <property type="entry name" value="CYTOCHROME P450 FAMILY 4"/>
    <property type="match status" value="1"/>
</dbReference>
<dbReference type="InterPro" id="IPR002403">
    <property type="entry name" value="Cyt_P450_E_grp-IV"/>
</dbReference>
<dbReference type="Pfam" id="PF00067">
    <property type="entry name" value="p450"/>
    <property type="match status" value="1"/>
</dbReference>
<name>A0AAE1H2Q6_9NEOP</name>
<evidence type="ECO:0000256" key="5">
    <source>
        <dbReference type="ARBA" id="ARBA00010617"/>
    </source>
</evidence>
<dbReference type="Gene3D" id="1.10.630.10">
    <property type="entry name" value="Cytochrome P450"/>
    <property type="match status" value="1"/>
</dbReference>
<proteinExistence type="inferred from homology"/>
<keyword evidence="13" id="KW-0812">Transmembrane</keyword>
<dbReference type="SUPFAM" id="SSF48264">
    <property type="entry name" value="Cytochrome P450"/>
    <property type="match status" value="1"/>
</dbReference>
<comment type="similarity">
    <text evidence="5 12">Belongs to the cytochrome P450 family.</text>
</comment>
<evidence type="ECO:0000256" key="10">
    <source>
        <dbReference type="ARBA" id="ARBA00023033"/>
    </source>
</evidence>
<evidence type="ECO:0000256" key="2">
    <source>
        <dbReference type="ARBA" id="ARBA00003690"/>
    </source>
</evidence>
<keyword evidence="6 11" id="KW-0349">Heme</keyword>
<dbReference type="PRINTS" id="PR00465">
    <property type="entry name" value="EP450IV"/>
</dbReference>
<dbReference type="GO" id="GO:0005789">
    <property type="term" value="C:endoplasmic reticulum membrane"/>
    <property type="evidence" value="ECO:0007669"/>
    <property type="project" value="UniProtKB-SubCell"/>
</dbReference>